<dbReference type="InterPro" id="IPR050740">
    <property type="entry name" value="Aldehyde_DH_Superfamily"/>
</dbReference>
<dbReference type="InterPro" id="IPR016162">
    <property type="entry name" value="Ald_DH_N"/>
</dbReference>
<organism evidence="6 7">
    <name type="scientific">Stappia taiwanensis</name>
    <dbReference type="NCBI Taxonomy" id="992267"/>
    <lineage>
        <taxon>Bacteria</taxon>
        <taxon>Pseudomonadati</taxon>
        <taxon>Pseudomonadota</taxon>
        <taxon>Alphaproteobacteria</taxon>
        <taxon>Hyphomicrobiales</taxon>
        <taxon>Stappiaceae</taxon>
        <taxon>Stappia</taxon>
    </lineage>
</organism>
<dbReference type="FunFam" id="3.40.605.10:FF:000005">
    <property type="entry name" value="Succinate-semialdehyde dehydrogenase I"/>
    <property type="match status" value="1"/>
</dbReference>
<accession>A0A838XSB3</accession>
<evidence type="ECO:0000259" key="5">
    <source>
        <dbReference type="Pfam" id="PF00171"/>
    </source>
</evidence>
<evidence type="ECO:0000256" key="3">
    <source>
        <dbReference type="PROSITE-ProRule" id="PRU10007"/>
    </source>
</evidence>
<gene>
    <name evidence="6" type="ORF">H1W37_09830</name>
</gene>
<dbReference type="Gene3D" id="3.40.605.10">
    <property type="entry name" value="Aldehyde Dehydrogenase, Chain A, domain 1"/>
    <property type="match status" value="1"/>
</dbReference>
<evidence type="ECO:0000256" key="1">
    <source>
        <dbReference type="ARBA" id="ARBA00009986"/>
    </source>
</evidence>
<dbReference type="InterPro" id="IPR015590">
    <property type="entry name" value="Aldehyde_DH_dom"/>
</dbReference>
<dbReference type="Pfam" id="PF00171">
    <property type="entry name" value="Aldedh"/>
    <property type="match status" value="1"/>
</dbReference>
<dbReference type="Gene3D" id="3.40.309.10">
    <property type="entry name" value="Aldehyde Dehydrogenase, Chain A, domain 2"/>
    <property type="match status" value="1"/>
</dbReference>
<dbReference type="AlphaFoldDB" id="A0A838XSB3"/>
<dbReference type="NCBIfam" id="TIGR01780">
    <property type="entry name" value="SSADH"/>
    <property type="match status" value="1"/>
</dbReference>
<dbReference type="InterPro" id="IPR016160">
    <property type="entry name" value="Ald_DH_CS_CYS"/>
</dbReference>
<comment type="similarity">
    <text evidence="1 4">Belongs to the aldehyde dehydrogenase family.</text>
</comment>
<dbReference type="Proteomes" id="UP000559404">
    <property type="component" value="Unassembled WGS sequence"/>
</dbReference>
<evidence type="ECO:0000313" key="7">
    <source>
        <dbReference type="Proteomes" id="UP000559404"/>
    </source>
</evidence>
<dbReference type="CDD" id="cd07103">
    <property type="entry name" value="ALDH_F5_SSADH_GabD"/>
    <property type="match status" value="1"/>
</dbReference>
<dbReference type="InterPro" id="IPR010102">
    <property type="entry name" value="Succ_semiAld_DH"/>
</dbReference>
<dbReference type="InterPro" id="IPR016163">
    <property type="entry name" value="Ald_DH_C"/>
</dbReference>
<dbReference type="PROSITE" id="PS00070">
    <property type="entry name" value="ALDEHYDE_DEHYDR_CYS"/>
    <property type="match status" value="1"/>
</dbReference>
<name>A0A838XSB3_9HYPH</name>
<dbReference type="InterPro" id="IPR016161">
    <property type="entry name" value="Ald_DH/histidinol_DH"/>
</dbReference>
<reference evidence="6 7" key="1">
    <citation type="submission" date="2020-07" db="EMBL/GenBank/DDBJ databases">
        <authorList>
            <person name="Li M."/>
        </authorList>
    </citation>
    <scope>NUCLEOTIDE SEQUENCE [LARGE SCALE GENOMIC DNA]</scope>
    <source>
        <strain evidence="6 7">DSM 23284</strain>
    </source>
</reference>
<feature type="active site" evidence="3">
    <location>
        <position position="255"/>
    </location>
</feature>
<keyword evidence="2 4" id="KW-0560">Oxidoreductase</keyword>
<reference evidence="6 7" key="2">
    <citation type="submission" date="2020-08" db="EMBL/GenBank/DDBJ databases">
        <title>Stappia taiwanensis sp. nov., isolated from a coastal thermal spring.</title>
        <authorList>
            <person name="Kampfer P."/>
        </authorList>
    </citation>
    <scope>NUCLEOTIDE SEQUENCE [LARGE SCALE GENOMIC DNA]</scope>
    <source>
        <strain evidence="6 7">DSM 23284</strain>
    </source>
</reference>
<dbReference type="GO" id="GO:0004777">
    <property type="term" value="F:succinate-semialdehyde dehydrogenase (NAD+) activity"/>
    <property type="evidence" value="ECO:0007669"/>
    <property type="project" value="TreeGrafter"/>
</dbReference>
<sequence length="487" mass="51405">MTMRTLTDPALLKTQSFIDGAFEGDGCVAVTNPATGETLAKVPDMGADEATRAVEAAAAAFHPWAARTAKQRSAILRAWFDLIQANREDLATILTSEQGKPFAEALGEIDYAASYVEFYAEEAKRVMGEILPSHTADARLLVLRQPIGVVAAITPWNFPAAMITRKIAPALAAGCTVVVKPAPETPLTALALAELARRAGFPEGTVNVLTGDAVAIGGVLSSHPKVRLLGFTGSTAVGKMLMAQAATTVKKVALELGGNAPFIVFDDADIDAAVDGAIASKYRNMGQTCVCTNRIYVQDGVHDAFVARLAERVAALKVGDGFEDGVVQGPLINDRAVEKVESHIADALAKGAQLVTGGKRHERGRTFFEPTVLTGVTADMLVASHETFGPLAPVFRFSTEEEAIAAANDTEFGLAGYFYARDAGRIFRVLEALEYGMVGINTGAISTELAPFGGIKESGNSREGSHHGIHEFTELKYGCLGGLTRPA</sequence>
<dbReference type="PROSITE" id="PS00687">
    <property type="entry name" value="ALDEHYDE_DEHYDR_GLU"/>
    <property type="match status" value="1"/>
</dbReference>
<proteinExistence type="inferred from homology"/>
<dbReference type="GO" id="GO:0009450">
    <property type="term" value="P:gamma-aminobutyric acid catabolic process"/>
    <property type="evidence" value="ECO:0007669"/>
    <property type="project" value="InterPro"/>
</dbReference>
<evidence type="ECO:0000256" key="4">
    <source>
        <dbReference type="RuleBase" id="RU003345"/>
    </source>
</evidence>
<dbReference type="PANTHER" id="PTHR43353:SF5">
    <property type="entry name" value="SUCCINATE-SEMIALDEHYDE DEHYDROGENASE, MITOCHONDRIAL"/>
    <property type="match status" value="1"/>
</dbReference>
<dbReference type="EMBL" id="JACEON010000007">
    <property type="protein sequence ID" value="MBA4611951.1"/>
    <property type="molecule type" value="Genomic_DNA"/>
</dbReference>
<dbReference type="InterPro" id="IPR029510">
    <property type="entry name" value="Ald_DH_CS_GLU"/>
</dbReference>
<dbReference type="GO" id="GO:0005829">
    <property type="term" value="C:cytosol"/>
    <property type="evidence" value="ECO:0007669"/>
    <property type="project" value="TreeGrafter"/>
</dbReference>
<dbReference type="FunFam" id="3.40.309.10:FF:000004">
    <property type="entry name" value="Succinate-semialdehyde dehydrogenase I"/>
    <property type="match status" value="1"/>
</dbReference>
<keyword evidence="7" id="KW-1185">Reference proteome</keyword>
<evidence type="ECO:0000313" key="6">
    <source>
        <dbReference type="EMBL" id="MBA4611951.1"/>
    </source>
</evidence>
<dbReference type="SUPFAM" id="SSF53720">
    <property type="entry name" value="ALDH-like"/>
    <property type="match status" value="1"/>
</dbReference>
<dbReference type="PANTHER" id="PTHR43353">
    <property type="entry name" value="SUCCINATE-SEMIALDEHYDE DEHYDROGENASE, MITOCHONDRIAL"/>
    <property type="match status" value="1"/>
</dbReference>
<evidence type="ECO:0000256" key="2">
    <source>
        <dbReference type="ARBA" id="ARBA00023002"/>
    </source>
</evidence>
<comment type="caution">
    <text evidence="6">The sequence shown here is derived from an EMBL/GenBank/DDBJ whole genome shotgun (WGS) entry which is preliminary data.</text>
</comment>
<protein>
    <submittedName>
        <fullName evidence="6">NAD-dependent succinate-semialdehyde dehydrogenase</fullName>
    </submittedName>
</protein>
<feature type="domain" description="Aldehyde dehydrogenase" evidence="5">
    <location>
        <begin position="27"/>
        <end position="476"/>
    </location>
</feature>